<dbReference type="EMBL" id="FPIB01000017">
    <property type="protein sequence ID" value="SFV90511.1"/>
    <property type="molecule type" value="Genomic_DNA"/>
</dbReference>
<proteinExistence type="predicted"/>
<reference evidence="1" key="1">
    <citation type="submission" date="2016-10" db="EMBL/GenBank/DDBJ databases">
        <authorList>
            <person name="de Groot N.N."/>
        </authorList>
    </citation>
    <scope>NUCLEOTIDE SEQUENCE</scope>
</reference>
<organism evidence="1">
    <name type="scientific">hydrothermal vent metagenome</name>
    <dbReference type="NCBI Taxonomy" id="652676"/>
    <lineage>
        <taxon>unclassified sequences</taxon>
        <taxon>metagenomes</taxon>
        <taxon>ecological metagenomes</taxon>
    </lineage>
</organism>
<gene>
    <name evidence="1" type="ORF">MNB_SV-4-836</name>
</gene>
<protein>
    <submittedName>
        <fullName evidence="1">Uncharacterized protein</fullName>
    </submittedName>
</protein>
<accession>A0A1W1E9I2</accession>
<name>A0A1W1E9I2_9ZZZZ</name>
<dbReference type="AlphaFoldDB" id="A0A1W1E9I2"/>
<sequence>MAGCFFLYHSPIKTYLTIFTYEQTSLTSTPNRYNKYKLEKS</sequence>
<evidence type="ECO:0000313" key="1">
    <source>
        <dbReference type="EMBL" id="SFV90511.1"/>
    </source>
</evidence>